<proteinExistence type="predicted"/>
<dbReference type="PANTHER" id="PTHR33559:SF1">
    <property type="entry name" value="PROTEASOME ASSEMBLY CHAPERONE 4"/>
    <property type="match status" value="1"/>
</dbReference>
<evidence type="ECO:0000313" key="2">
    <source>
        <dbReference type="EMBL" id="TKC35413.1"/>
    </source>
</evidence>
<dbReference type="InterPro" id="IPR032157">
    <property type="entry name" value="PAC4"/>
</dbReference>
<protein>
    <submittedName>
        <fullName evidence="2">Uncharacterized protein</fullName>
    </submittedName>
</protein>
<accession>A0A4U1EHB0</accession>
<reference evidence="3" key="1">
    <citation type="journal article" date="2019" name="IScience">
        <title>Narwhal Genome Reveals Long-Term Low Genetic Diversity despite Current Large Abundance Size.</title>
        <authorList>
            <person name="Westbury M.V."/>
            <person name="Petersen B."/>
            <person name="Garde E."/>
            <person name="Heide-Jorgensen M.P."/>
            <person name="Lorenzen E.D."/>
        </authorList>
    </citation>
    <scope>NUCLEOTIDE SEQUENCE [LARGE SCALE GENOMIC DNA]</scope>
</reference>
<evidence type="ECO:0000313" key="3">
    <source>
        <dbReference type="Proteomes" id="UP000308365"/>
    </source>
</evidence>
<feature type="region of interest" description="Disordered" evidence="1">
    <location>
        <begin position="57"/>
        <end position="80"/>
    </location>
</feature>
<dbReference type="PANTHER" id="PTHR33559">
    <property type="entry name" value="PROTEASOME ASSEMBLY CHAPERONE 4"/>
    <property type="match status" value="1"/>
</dbReference>
<gene>
    <name evidence="2" type="ORF">EI555_009949</name>
</gene>
<organism evidence="2 3">
    <name type="scientific">Monodon monoceros</name>
    <name type="common">Narwhal</name>
    <name type="synonym">Ceratodon monodon</name>
    <dbReference type="NCBI Taxonomy" id="40151"/>
    <lineage>
        <taxon>Eukaryota</taxon>
        <taxon>Metazoa</taxon>
        <taxon>Chordata</taxon>
        <taxon>Craniata</taxon>
        <taxon>Vertebrata</taxon>
        <taxon>Euteleostomi</taxon>
        <taxon>Mammalia</taxon>
        <taxon>Eutheria</taxon>
        <taxon>Laurasiatheria</taxon>
        <taxon>Artiodactyla</taxon>
        <taxon>Whippomorpha</taxon>
        <taxon>Cetacea</taxon>
        <taxon>Odontoceti</taxon>
        <taxon>Monodontidae</taxon>
        <taxon>Monodon</taxon>
    </lineage>
</organism>
<name>A0A4U1EHB0_MONMO</name>
<dbReference type="Proteomes" id="UP000308365">
    <property type="component" value="Unassembled WGS sequence"/>
</dbReference>
<dbReference type="AlphaFoldDB" id="A0A4U1EHB0"/>
<dbReference type="EMBL" id="RWIC01001544">
    <property type="protein sequence ID" value="TKC35413.1"/>
    <property type="molecule type" value="Genomic_DNA"/>
</dbReference>
<dbReference type="GO" id="GO:0043248">
    <property type="term" value="P:proteasome assembly"/>
    <property type="evidence" value="ECO:0007669"/>
    <property type="project" value="InterPro"/>
</dbReference>
<comment type="caution">
    <text evidence="2">The sequence shown here is derived from an EMBL/GenBank/DDBJ whole genome shotgun (WGS) entry which is preliminary data.</text>
</comment>
<evidence type="ECO:0000256" key="1">
    <source>
        <dbReference type="SAM" id="MobiDB-lite"/>
    </source>
</evidence>
<sequence length="80" mass="8593">MVMCTRYDPIPVSTALLGGTSDTTSTGLTQRLARKTSKQVFVSYSLPNTDKQLRVTGRKQDQGRNGGFSGEVLAQAAART</sequence>
<dbReference type="Pfam" id="PF16093">
    <property type="entry name" value="PAC4"/>
    <property type="match status" value="1"/>
</dbReference>